<name>A0A1I7HK08_9BURK</name>
<keyword evidence="2" id="KW-1185">Reference proteome</keyword>
<dbReference type="EMBL" id="FPBX01000011">
    <property type="protein sequence ID" value="SFU61015.1"/>
    <property type="molecule type" value="Genomic_DNA"/>
</dbReference>
<evidence type="ECO:0000313" key="2">
    <source>
        <dbReference type="Proteomes" id="UP000183656"/>
    </source>
</evidence>
<reference evidence="1 2" key="1">
    <citation type="submission" date="2016-10" db="EMBL/GenBank/DDBJ databases">
        <authorList>
            <person name="de Groot N.N."/>
        </authorList>
    </citation>
    <scope>NUCLEOTIDE SEQUENCE [LARGE SCALE GENOMIC DNA]</scope>
    <source>
        <strain evidence="1 2">R-24608</strain>
    </source>
</reference>
<dbReference type="OrthoDB" id="509040at2"/>
<dbReference type="Pfam" id="PF13990">
    <property type="entry name" value="YjcZ"/>
    <property type="match status" value="1"/>
</dbReference>
<dbReference type="RefSeq" id="WP_074930154.1">
    <property type="nucleotide sequence ID" value="NZ_CYIG01000051.1"/>
</dbReference>
<evidence type="ECO:0000313" key="1">
    <source>
        <dbReference type="EMBL" id="SFU61015.1"/>
    </source>
</evidence>
<protein>
    <submittedName>
        <fullName evidence="1">YjcZ-like protein</fullName>
    </submittedName>
</protein>
<sequence length="307" mass="33639">MNANTTPITPDSPVCQILSSLPEKFVVDFANGIDVTSDHLRVQRERTGVFARLYDGFTGQGARRNAAIQASLADGVEASLKWLCELSESVAESNWAITQVNDRVTALTGNVAQLAHYSADTRVQLQELADRLDARIQGMAQEIARIDFIQKAQLNMDATFDKWAAGRFVALSPAARCYASLEELRWGALGDYCRNYPGQRQSRDFMQMVVDRATKQLATDAGIGLQTSAEMATVWLPAPPVRPGNAGDDLQQALSYLADRMDTDTAPFVNSATQQRPVNLTVPLIAQARRIAGTMTQEVFSLEVIDV</sequence>
<dbReference type="STRING" id="343013.SAMN04489707_101110"/>
<gene>
    <name evidence="1" type="ORF">SAMN04489707_101110</name>
</gene>
<proteinExistence type="predicted"/>
<dbReference type="AlphaFoldDB" id="A0A1I7HK08"/>
<accession>A0A1I7HK08</accession>
<dbReference type="InterPro" id="IPR025599">
    <property type="entry name" value="YjcZ"/>
</dbReference>
<dbReference type="Proteomes" id="UP000183656">
    <property type="component" value="Unassembled WGS sequence"/>
</dbReference>
<organism evidence="1 2">
    <name type="scientific">Paenacidovorax caeni</name>
    <dbReference type="NCBI Taxonomy" id="343013"/>
    <lineage>
        <taxon>Bacteria</taxon>
        <taxon>Pseudomonadati</taxon>
        <taxon>Pseudomonadota</taxon>
        <taxon>Betaproteobacteria</taxon>
        <taxon>Burkholderiales</taxon>
        <taxon>Comamonadaceae</taxon>
        <taxon>Paenacidovorax</taxon>
    </lineage>
</organism>